<dbReference type="OrthoDB" id="5179750at2"/>
<dbReference type="SUPFAM" id="SSF52091">
    <property type="entry name" value="SpoIIaa-like"/>
    <property type="match status" value="1"/>
</dbReference>
<name>A0A557ZZ45_9PSEU</name>
<reference evidence="2 3" key="1">
    <citation type="submission" date="2019-07" db="EMBL/GenBank/DDBJ databases">
        <title>New species of Amycolatopsis and Streptomyces.</title>
        <authorList>
            <person name="Duangmal K."/>
            <person name="Teo W.F.A."/>
            <person name="Lipun K."/>
        </authorList>
    </citation>
    <scope>NUCLEOTIDE SEQUENCE [LARGE SCALE GENOMIC DNA]</scope>
    <source>
        <strain evidence="2 3">JCM 30562</strain>
    </source>
</reference>
<dbReference type="InterPro" id="IPR025847">
    <property type="entry name" value="MEDS_domain"/>
</dbReference>
<organism evidence="2 3">
    <name type="scientific">Amycolatopsis acidiphila</name>
    <dbReference type="NCBI Taxonomy" id="715473"/>
    <lineage>
        <taxon>Bacteria</taxon>
        <taxon>Bacillati</taxon>
        <taxon>Actinomycetota</taxon>
        <taxon>Actinomycetes</taxon>
        <taxon>Pseudonocardiales</taxon>
        <taxon>Pseudonocardiaceae</taxon>
        <taxon>Amycolatopsis</taxon>
    </lineage>
</organism>
<dbReference type="AlphaFoldDB" id="A0A557ZZ45"/>
<dbReference type="Pfam" id="PF13466">
    <property type="entry name" value="STAS_2"/>
    <property type="match status" value="1"/>
</dbReference>
<dbReference type="InterPro" id="IPR036513">
    <property type="entry name" value="STAS_dom_sf"/>
</dbReference>
<dbReference type="InterPro" id="IPR058548">
    <property type="entry name" value="MlaB-like_STAS"/>
</dbReference>
<sequence length="280" mass="29801">MRISGVTRAADGFGPHDHVCWAYDEGADFRGRAAEFLADGVAQGLRTSLIAPGDPEQLRAGLRRSGVLADALRDGSLTVQSVEGVYGAEDVVDPETQAGVYAAATGAALADGFRGYRIVAEATALVRTPEQLAQFTRYEHRVDRLMAERPFSAMCAYHRPSLGAEAVALLASLHPASSPGTSPFRLHTASDGTLTLSGELDHLTARTFPLALERAEPAGQSGELVIDGTGLEFVDHRNLYALADLAAREELTVVLRTAWPGARRLVELLGIEGVTVERVA</sequence>
<comment type="caution">
    <text evidence="2">The sequence shown here is derived from an EMBL/GenBank/DDBJ whole genome shotgun (WGS) entry which is preliminary data.</text>
</comment>
<dbReference type="EMBL" id="VJZA01000082">
    <property type="protein sequence ID" value="TVT17286.1"/>
    <property type="molecule type" value="Genomic_DNA"/>
</dbReference>
<dbReference type="PROSITE" id="PS50801">
    <property type="entry name" value="STAS"/>
    <property type="match status" value="1"/>
</dbReference>
<proteinExistence type="predicted"/>
<protein>
    <submittedName>
        <fullName evidence="2">STAS domain-containing protein</fullName>
    </submittedName>
</protein>
<feature type="domain" description="STAS" evidence="1">
    <location>
        <begin position="194"/>
        <end position="280"/>
    </location>
</feature>
<dbReference type="Pfam" id="PF14417">
    <property type="entry name" value="MEDS"/>
    <property type="match status" value="1"/>
</dbReference>
<dbReference type="Proteomes" id="UP000318578">
    <property type="component" value="Unassembled WGS sequence"/>
</dbReference>
<evidence type="ECO:0000313" key="2">
    <source>
        <dbReference type="EMBL" id="TVT17286.1"/>
    </source>
</evidence>
<dbReference type="InterPro" id="IPR002645">
    <property type="entry name" value="STAS_dom"/>
</dbReference>
<dbReference type="Gene3D" id="3.30.750.24">
    <property type="entry name" value="STAS domain"/>
    <property type="match status" value="1"/>
</dbReference>
<accession>A0A557ZZ45</accession>
<keyword evidence="3" id="KW-1185">Reference proteome</keyword>
<evidence type="ECO:0000259" key="1">
    <source>
        <dbReference type="PROSITE" id="PS50801"/>
    </source>
</evidence>
<evidence type="ECO:0000313" key="3">
    <source>
        <dbReference type="Proteomes" id="UP000318578"/>
    </source>
</evidence>
<gene>
    <name evidence="2" type="ORF">FNH06_31900</name>
</gene>
<dbReference type="RefSeq" id="WP_144643634.1">
    <property type="nucleotide sequence ID" value="NZ_BNAX01000002.1"/>
</dbReference>